<proteinExistence type="predicted"/>
<reference evidence="1" key="1">
    <citation type="journal article" date="2020" name="New Phytol.">
        <title>Comparative genomics reveals dynamic genome evolution in host specialist ectomycorrhizal fungi.</title>
        <authorList>
            <person name="Lofgren L.A."/>
            <person name="Nguyen N.H."/>
            <person name="Vilgalys R."/>
            <person name="Ruytinx J."/>
            <person name="Liao H.L."/>
            <person name="Branco S."/>
            <person name="Kuo A."/>
            <person name="LaButti K."/>
            <person name="Lipzen A."/>
            <person name="Andreopoulos W."/>
            <person name="Pangilinan J."/>
            <person name="Riley R."/>
            <person name="Hundley H."/>
            <person name="Na H."/>
            <person name="Barry K."/>
            <person name="Grigoriev I.V."/>
            <person name="Stajich J.E."/>
            <person name="Kennedy P.G."/>
        </authorList>
    </citation>
    <scope>NUCLEOTIDE SEQUENCE</scope>
    <source>
        <strain evidence="1">FC203</strain>
    </source>
</reference>
<gene>
    <name evidence="1" type="ORF">F5891DRAFT_592129</name>
</gene>
<evidence type="ECO:0000313" key="1">
    <source>
        <dbReference type="EMBL" id="KAG1896406.1"/>
    </source>
</evidence>
<dbReference type="EMBL" id="JABBWK010000055">
    <property type="protein sequence ID" value="KAG1896406.1"/>
    <property type="molecule type" value="Genomic_DNA"/>
</dbReference>
<keyword evidence="2" id="KW-1185">Reference proteome</keyword>
<accession>A0AAD4DYE8</accession>
<comment type="caution">
    <text evidence="1">The sequence shown here is derived from an EMBL/GenBank/DDBJ whole genome shotgun (WGS) entry which is preliminary data.</text>
</comment>
<sequence>MPRPCRRFRILSLCRPMDPDGYYQNFTVTIPSYLAKGPAIFTLTHFCLIGADWYPFLEFRNATVNIV</sequence>
<dbReference type="AlphaFoldDB" id="A0AAD4DYE8"/>
<name>A0AAD4DYE8_9AGAM</name>
<dbReference type="GeneID" id="64666686"/>
<evidence type="ECO:0000313" key="2">
    <source>
        <dbReference type="Proteomes" id="UP001195769"/>
    </source>
</evidence>
<dbReference type="Proteomes" id="UP001195769">
    <property type="component" value="Unassembled WGS sequence"/>
</dbReference>
<organism evidence="1 2">
    <name type="scientific">Suillus fuscotomentosus</name>
    <dbReference type="NCBI Taxonomy" id="1912939"/>
    <lineage>
        <taxon>Eukaryota</taxon>
        <taxon>Fungi</taxon>
        <taxon>Dikarya</taxon>
        <taxon>Basidiomycota</taxon>
        <taxon>Agaricomycotina</taxon>
        <taxon>Agaricomycetes</taxon>
        <taxon>Agaricomycetidae</taxon>
        <taxon>Boletales</taxon>
        <taxon>Suillineae</taxon>
        <taxon>Suillaceae</taxon>
        <taxon>Suillus</taxon>
    </lineage>
</organism>
<dbReference type="RefSeq" id="XP_041221982.1">
    <property type="nucleotide sequence ID" value="XM_041372388.1"/>
</dbReference>
<protein>
    <submittedName>
        <fullName evidence="1">Uncharacterized protein</fullName>
    </submittedName>
</protein>